<dbReference type="AlphaFoldDB" id="A0A1H9H8E1"/>
<protein>
    <submittedName>
        <fullName evidence="2">Serine/threonine-protein kinase HipA</fullName>
    </submittedName>
</protein>
<organism evidence="2 3">
    <name type="scientific">Flavobacterium frigoris</name>
    <dbReference type="NCBI Taxonomy" id="229204"/>
    <lineage>
        <taxon>Bacteria</taxon>
        <taxon>Pseudomonadati</taxon>
        <taxon>Bacteroidota</taxon>
        <taxon>Flavobacteriia</taxon>
        <taxon>Flavobacteriales</taxon>
        <taxon>Flavobacteriaceae</taxon>
        <taxon>Flavobacterium</taxon>
    </lineage>
</organism>
<keyword evidence="2" id="KW-0418">Kinase</keyword>
<feature type="domain" description="HipA N-terminal subdomain 1" evidence="1">
    <location>
        <begin position="5"/>
        <end position="103"/>
    </location>
</feature>
<reference evidence="3" key="1">
    <citation type="submission" date="2016-10" db="EMBL/GenBank/DDBJ databases">
        <authorList>
            <person name="Varghese N."/>
            <person name="Submissions S."/>
        </authorList>
    </citation>
    <scope>NUCLEOTIDE SEQUENCE [LARGE SCALE GENOMIC DNA]</scope>
    <source>
        <strain evidence="3">DSM 15719</strain>
    </source>
</reference>
<evidence type="ECO:0000313" key="3">
    <source>
        <dbReference type="Proteomes" id="UP000183658"/>
    </source>
</evidence>
<dbReference type="OrthoDB" id="196808at2"/>
<sequence length="109" mass="12649">MRKAKILFKDEEAGLLTQHDNGSFTFRYHDSWIADSTKPGISLTLPKKEQEFHSEFLFPFFYNMLPEGPNKQVVCKYNRIDLDDYFGLLMITAKNDSIGAVRVIKIEDL</sequence>
<dbReference type="Pfam" id="PF13657">
    <property type="entry name" value="Couple_hipA"/>
    <property type="match status" value="1"/>
</dbReference>
<dbReference type="NCBIfam" id="TIGR03071">
    <property type="entry name" value="couple_hipA"/>
    <property type="match status" value="1"/>
</dbReference>
<name>A0A1H9H8E1_FLAFI</name>
<gene>
    <name evidence="2" type="ORF">SAMN05444355_10356</name>
</gene>
<keyword evidence="2" id="KW-0808">Transferase</keyword>
<accession>A0A1H9H8E1</accession>
<dbReference type="GO" id="GO:0016301">
    <property type="term" value="F:kinase activity"/>
    <property type="evidence" value="ECO:0007669"/>
    <property type="project" value="UniProtKB-KW"/>
</dbReference>
<evidence type="ECO:0000259" key="1">
    <source>
        <dbReference type="Pfam" id="PF13657"/>
    </source>
</evidence>
<dbReference type="InterPro" id="IPR017508">
    <property type="entry name" value="HipA_N1"/>
</dbReference>
<proteinExistence type="predicted"/>
<keyword evidence="3" id="KW-1185">Reference proteome</keyword>
<dbReference type="EMBL" id="FOFZ01000003">
    <property type="protein sequence ID" value="SEQ58527.1"/>
    <property type="molecule type" value="Genomic_DNA"/>
</dbReference>
<dbReference type="RefSeq" id="WP_074722196.1">
    <property type="nucleotide sequence ID" value="NZ_CBCRVS010000007.1"/>
</dbReference>
<evidence type="ECO:0000313" key="2">
    <source>
        <dbReference type="EMBL" id="SEQ58527.1"/>
    </source>
</evidence>
<dbReference type="Proteomes" id="UP000183658">
    <property type="component" value="Unassembled WGS sequence"/>
</dbReference>